<dbReference type="RefSeq" id="WP_131836462.1">
    <property type="nucleotide sequence ID" value="NZ_SMFY01000003.1"/>
</dbReference>
<dbReference type="AlphaFoldDB" id="A0A4R1HN86"/>
<evidence type="ECO:0000259" key="1">
    <source>
        <dbReference type="Pfam" id="PF18733"/>
    </source>
</evidence>
<protein>
    <recommendedName>
        <fullName evidence="1">LA2681-like HEPN domain-containing protein</fullName>
    </recommendedName>
</protein>
<gene>
    <name evidence="2" type="ORF">EV667_3344</name>
</gene>
<proteinExistence type="predicted"/>
<dbReference type="InterPro" id="IPR040826">
    <property type="entry name" value="HEPN_LA2681"/>
</dbReference>
<accession>A0A4R1HN86</accession>
<organism evidence="2 3">
    <name type="scientific">Ancylobacter aquaticus</name>
    <dbReference type="NCBI Taxonomy" id="100"/>
    <lineage>
        <taxon>Bacteria</taxon>
        <taxon>Pseudomonadati</taxon>
        <taxon>Pseudomonadota</taxon>
        <taxon>Alphaproteobacteria</taxon>
        <taxon>Hyphomicrobiales</taxon>
        <taxon>Xanthobacteraceae</taxon>
        <taxon>Ancylobacter</taxon>
    </lineage>
</organism>
<evidence type="ECO:0000313" key="3">
    <source>
        <dbReference type="Proteomes" id="UP000295030"/>
    </source>
</evidence>
<evidence type="ECO:0000313" key="2">
    <source>
        <dbReference type="EMBL" id="TCK23508.1"/>
    </source>
</evidence>
<name>A0A4R1HN86_ANCAQ</name>
<reference evidence="2 3" key="1">
    <citation type="submission" date="2019-03" db="EMBL/GenBank/DDBJ databases">
        <title>Genomic Encyclopedia of Type Strains, Phase IV (KMG-IV): sequencing the most valuable type-strain genomes for metagenomic binning, comparative biology and taxonomic classification.</title>
        <authorList>
            <person name="Goeker M."/>
        </authorList>
    </citation>
    <scope>NUCLEOTIDE SEQUENCE [LARGE SCALE GENOMIC DNA]</scope>
    <source>
        <strain evidence="2 3">DSM 101</strain>
    </source>
</reference>
<dbReference type="EMBL" id="SMFY01000003">
    <property type="protein sequence ID" value="TCK23508.1"/>
    <property type="molecule type" value="Genomic_DNA"/>
</dbReference>
<comment type="caution">
    <text evidence="2">The sequence shown here is derived from an EMBL/GenBank/DDBJ whole genome shotgun (WGS) entry which is preliminary data.</text>
</comment>
<feature type="domain" description="LA2681-like HEPN" evidence="1">
    <location>
        <begin position="273"/>
        <end position="482"/>
    </location>
</feature>
<keyword evidence="3" id="KW-1185">Reference proteome</keyword>
<dbReference type="Pfam" id="PF18733">
    <property type="entry name" value="HEPN_LA2681"/>
    <property type="match status" value="1"/>
</dbReference>
<sequence>MAKSTFQKSLAKAGKYIDEGFDRSDPQLTDRAFAVLDQLALCKTIRDEDEVLLHYFRANAFNNRQHHEGLAQSWQWEMEHLQSELLELRRAVRHKGFEKLHPIRRCQILTNLGGKLNSVGRPVEALRYWDKALAIEGRFAKALFSKGEGLLNYADSVSDPGYSQLITGQAHDNFVAGTARDAVHENIEDTKLVPYFAERAKKISTWLNVKSANENLEEEHSLGRSRAEKAYRRWCLEKRLFLNPMNDLGTYSIAAIDSLVLPSITLAFDKGGAMPPAVFGLFNQLKQEFATARFFLFEGMTADTVHFADKYVKLTNTLDYPSYGVNVEKARQAYRMTYSLFDKIAFFLNHYLELGIPETKVYFSSIWYETKGNPRPLRPFFQDRANWPLRGLFWLSKDLYDPELQKATEPDAEDLAVLRHHLEHKYCQIHEQWGVTFANFNDAETEKIGLHVGRHDFEAKALRLVGLARAAIIYLCLAVHREERLRKDGNPDAISIPMLANTWDDKWKV</sequence>
<dbReference type="Proteomes" id="UP000295030">
    <property type="component" value="Unassembled WGS sequence"/>
</dbReference>
<dbReference type="OrthoDB" id="108555at2"/>